<reference evidence="5 6" key="1">
    <citation type="submission" date="2024-05" db="EMBL/GenBank/DDBJ databases">
        <authorList>
            <person name="Wallberg A."/>
        </authorList>
    </citation>
    <scope>NUCLEOTIDE SEQUENCE [LARGE SCALE GENOMIC DNA]</scope>
</reference>
<organism evidence="5 6">
    <name type="scientific">Meganyctiphanes norvegica</name>
    <name type="common">Northern krill</name>
    <name type="synonym">Thysanopoda norvegica</name>
    <dbReference type="NCBI Taxonomy" id="48144"/>
    <lineage>
        <taxon>Eukaryota</taxon>
        <taxon>Metazoa</taxon>
        <taxon>Ecdysozoa</taxon>
        <taxon>Arthropoda</taxon>
        <taxon>Crustacea</taxon>
        <taxon>Multicrustacea</taxon>
        <taxon>Malacostraca</taxon>
        <taxon>Eumalacostraca</taxon>
        <taxon>Eucarida</taxon>
        <taxon>Euphausiacea</taxon>
        <taxon>Euphausiidae</taxon>
        <taxon>Meganyctiphanes</taxon>
    </lineage>
</organism>
<feature type="chain" id="PRO_5043954540" description="Peptidase M12B domain-containing protein" evidence="3">
    <location>
        <begin position="29"/>
        <end position="213"/>
    </location>
</feature>
<sequence>GMNVFKVIFGSLHWALLLLSNCVYNSRTNEQNTLAHVLTDPERETLQATHKGFIEVYALYDHSYVSQFNNTYEAENYILQIFKYANAVFQKVEVMIVLLGIEKVDRVTLSGGIDVSIGNLLAYKKTFSIEHDYLMLFTNDQIDGKLRSIYFAEGMCHSEKSAGVVKASIPASVTLVAWIVANQLALSLGMRNDTDKCVCHEQHCIMQEVPRRP</sequence>
<keyword evidence="6" id="KW-1185">Reference proteome</keyword>
<dbReference type="PROSITE" id="PS50215">
    <property type="entry name" value="ADAM_MEPRO"/>
    <property type="match status" value="1"/>
</dbReference>
<keyword evidence="3" id="KW-0732">Signal</keyword>
<dbReference type="Pfam" id="PF01421">
    <property type="entry name" value="Reprolysin"/>
    <property type="match status" value="1"/>
</dbReference>
<dbReference type="AlphaFoldDB" id="A0AAV2SFB5"/>
<name>A0AAV2SFB5_MEGNR</name>
<feature type="non-terminal residue" evidence="5">
    <location>
        <position position="1"/>
    </location>
</feature>
<gene>
    <name evidence="5" type="ORF">MNOR_LOCUS36052</name>
</gene>
<evidence type="ECO:0000256" key="1">
    <source>
        <dbReference type="ARBA" id="ARBA00023049"/>
    </source>
</evidence>
<dbReference type="GO" id="GO:0006508">
    <property type="term" value="P:proteolysis"/>
    <property type="evidence" value="ECO:0007669"/>
    <property type="project" value="InterPro"/>
</dbReference>
<dbReference type="InterPro" id="IPR024079">
    <property type="entry name" value="MetalloPept_cat_dom_sf"/>
</dbReference>
<dbReference type="InterPro" id="IPR001590">
    <property type="entry name" value="Peptidase_M12B"/>
</dbReference>
<dbReference type="EMBL" id="CAXKWB010063265">
    <property type="protein sequence ID" value="CAL4186411.1"/>
    <property type="molecule type" value="Genomic_DNA"/>
</dbReference>
<comment type="caution">
    <text evidence="5">The sequence shown here is derived from an EMBL/GenBank/DDBJ whole genome shotgun (WGS) entry which is preliminary data.</text>
</comment>
<dbReference type="PANTHER" id="PTHR11905:SF159">
    <property type="entry name" value="ADAM METALLOPROTEASE"/>
    <property type="match status" value="1"/>
</dbReference>
<dbReference type="SUPFAM" id="SSF55486">
    <property type="entry name" value="Metalloproteases ('zincins'), catalytic domain"/>
    <property type="match status" value="1"/>
</dbReference>
<protein>
    <recommendedName>
        <fullName evidence="4">Peptidase M12B domain-containing protein</fullName>
    </recommendedName>
</protein>
<evidence type="ECO:0000256" key="3">
    <source>
        <dbReference type="SAM" id="SignalP"/>
    </source>
</evidence>
<evidence type="ECO:0000313" key="6">
    <source>
        <dbReference type="Proteomes" id="UP001497623"/>
    </source>
</evidence>
<accession>A0AAV2SFB5</accession>
<evidence type="ECO:0000313" key="5">
    <source>
        <dbReference type="EMBL" id="CAL4186411.1"/>
    </source>
</evidence>
<keyword evidence="1" id="KW-0645">Protease</keyword>
<feature type="non-terminal residue" evidence="5">
    <location>
        <position position="213"/>
    </location>
</feature>
<dbReference type="Proteomes" id="UP001497623">
    <property type="component" value="Unassembled WGS sequence"/>
</dbReference>
<feature type="domain" description="Peptidase M12B" evidence="4">
    <location>
        <begin position="52"/>
        <end position="213"/>
    </location>
</feature>
<evidence type="ECO:0000259" key="4">
    <source>
        <dbReference type="PROSITE" id="PS50215"/>
    </source>
</evidence>
<comment type="caution">
    <text evidence="2">Lacks conserved residue(s) required for the propagation of feature annotation.</text>
</comment>
<dbReference type="PANTHER" id="PTHR11905">
    <property type="entry name" value="ADAM A DISINTEGRIN AND METALLOPROTEASE DOMAIN"/>
    <property type="match status" value="1"/>
</dbReference>
<keyword evidence="2" id="KW-1015">Disulfide bond</keyword>
<feature type="signal peptide" evidence="3">
    <location>
        <begin position="1"/>
        <end position="28"/>
    </location>
</feature>
<feature type="disulfide bond" evidence="2">
    <location>
        <begin position="199"/>
        <end position="204"/>
    </location>
</feature>
<proteinExistence type="predicted"/>
<dbReference type="Gene3D" id="3.40.390.10">
    <property type="entry name" value="Collagenase (Catalytic Domain)"/>
    <property type="match status" value="1"/>
</dbReference>
<dbReference type="GO" id="GO:0004222">
    <property type="term" value="F:metalloendopeptidase activity"/>
    <property type="evidence" value="ECO:0007669"/>
    <property type="project" value="InterPro"/>
</dbReference>
<keyword evidence="1" id="KW-0482">Metalloprotease</keyword>
<keyword evidence="1" id="KW-0378">Hydrolase</keyword>
<evidence type="ECO:0000256" key="2">
    <source>
        <dbReference type="PROSITE-ProRule" id="PRU00276"/>
    </source>
</evidence>